<keyword evidence="4" id="KW-1185">Reference proteome</keyword>
<reference evidence="3" key="1">
    <citation type="journal article" date="2014" name="Int. J. Syst. Evol. Microbiol.">
        <title>Complete genome sequence of Corynebacterium casei LMG S-19264T (=DSM 44701T), isolated from a smear-ripened cheese.</title>
        <authorList>
            <consortium name="US DOE Joint Genome Institute (JGI-PGF)"/>
            <person name="Walter F."/>
            <person name="Albersmeier A."/>
            <person name="Kalinowski J."/>
            <person name="Ruckert C."/>
        </authorList>
    </citation>
    <scope>NUCLEOTIDE SEQUENCE</scope>
    <source>
        <strain evidence="3">CGMCC 1.12785</strain>
    </source>
</reference>
<dbReference type="Pfam" id="PF00557">
    <property type="entry name" value="Peptidase_M24"/>
    <property type="match status" value="1"/>
</dbReference>
<dbReference type="InterPro" id="IPR000587">
    <property type="entry name" value="Creatinase_N"/>
</dbReference>
<proteinExistence type="predicted"/>
<comment type="caution">
    <text evidence="3">The sequence shown here is derived from an EMBL/GenBank/DDBJ whole genome shotgun (WGS) entry which is preliminary data.</text>
</comment>
<dbReference type="AlphaFoldDB" id="A0A8J2TV11"/>
<evidence type="ECO:0000259" key="1">
    <source>
        <dbReference type="Pfam" id="PF00557"/>
    </source>
</evidence>
<dbReference type="InterPro" id="IPR029149">
    <property type="entry name" value="Creatin/AminoP/Spt16_N"/>
</dbReference>
<dbReference type="GO" id="GO:0016787">
    <property type="term" value="F:hydrolase activity"/>
    <property type="evidence" value="ECO:0007669"/>
    <property type="project" value="UniProtKB-KW"/>
</dbReference>
<evidence type="ECO:0000259" key="2">
    <source>
        <dbReference type="Pfam" id="PF01321"/>
    </source>
</evidence>
<dbReference type="Gene3D" id="3.40.350.10">
    <property type="entry name" value="Creatinase/prolidase N-terminal domain"/>
    <property type="match status" value="1"/>
</dbReference>
<feature type="domain" description="Peptidase M24" evidence="1">
    <location>
        <begin position="156"/>
        <end position="354"/>
    </location>
</feature>
<dbReference type="Pfam" id="PF01321">
    <property type="entry name" value="Creatinase_N"/>
    <property type="match status" value="1"/>
</dbReference>
<dbReference type="Gene3D" id="3.90.230.10">
    <property type="entry name" value="Creatinase/methionine aminopeptidase superfamily"/>
    <property type="match status" value="1"/>
</dbReference>
<sequence length="372" mass="41857">MWFAPEEYDARLERLRERMRHEGLDWVLIFEPENLTYISGFFTNGYATSFGFLAVPMTGEPVNVVRKAEAFWFRDSRYPDSVVWWEDWQTVDEVVRMALAEAGVTGRVGYEGSSWRANARLINGMIAAYPSIDFVDVGLLVTALRFTKSPAEIEYQRKAGKIVDAMYAAAQDTLRAGTNERDFAAEISRVAVSAGSDWAQPGPISTGERAFHIHASYEDREIVPGDRAFLEFTPRVLGYHARAMRTAVIGEPAPEILRTYDAMVQIQESALQHVRAGVSCRPADAAYRDGMREAGIAENYINKTFYSVGLMLPPISWEPLQVTSASDFTFEEGMTFHTYLSYDGLNISDTIAITADGYERLTNYPRELMVIP</sequence>
<keyword evidence="3" id="KW-0378">Hydrolase</keyword>
<reference evidence="3" key="2">
    <citation type="submission" date="2020-09" db="EMBL/GenBank/DDBJ databases">
        <authorList>
            <person name="Sun Q."/>
            <person name="Zhou Y."/>
        </authorList>
    </citation>
    <scope>NUCLEOTIDE SEQUENCE</scope>
    <source>
        <strain evidence="3">CGMCC 1.12785</strain>
    </source>
</reference>
<dbReference type="InterPro" id="IPR036005">
    <property type="entry name" value="Creatinase/aminopeptidase-like"/>
</dbReference>
<protein>
    <submittedName>
        <fullName evidence="3">Ectoine hydrolase DoeA</fullName>
    </submittedName>
</protein>
<organism evidence="3 4">
    <name type="scientific">Sediminivirga luteola</name>
    <dbReference type="NCBI Taxonomy" id="1774748"/>
    <lineage>
        <taxon>Bacteria</taxon>
        <taxon>Bacillati</taxon>
        <taxon>Actinomycetota</taxon>
        <taxon>Actinomycetes</taxon>
        <taxon>Micrococcales</taxon>
        <taxon>Brevibacteriaceae</taxon>
        <taxon>Sediminivirga</taxon>
    </lineage>
</organism>
<evidence type="ECO:0000313" key="3">
    <source>
        <dbReference type="EMBL" id="GGA02561.1"/>
    </source>
</evidence>
<dbReference type="Proteomes" id="UP000616114">
    <property type="component" value="Unassembled WGS sequence"/>
</dbReference>
<feature type="domain" description="Creatinase N-terminal" evidence="2">
    <location>
        <begin position="11"/>
        <end position="146"/>
    </location>
</feature>
<accession>A0A8J2TV11</accession>
<evidence type="ECO:0000313" key="4">
    <source>
        <dbReference type="Proteomes" id="UP000616114"/>
    </source>
</evidence>
<gene>
    <name evidence="3" type="ORF">GCM10011333_01400</name>
</gene>
<dbReference type="InterPro" id="IPR000994">
    <property type="entry name" value="Pept_M24"/>
</dbReference>
<dbReference type="EMBL" id="BMFY01000001">
    <property type="protein sequence ID" value="GGA02561.1"/>
    <property type="molecule type" value="Genomic_DNA"/>
</dbReference>
<dbReference type="SUPFAM" id="SSF53092">
    <property type="entry name" value="Creatinase/prolidase N-terminal domain"/>
    <property type="match status" value="1"/>
</dbReference>
<dbReference type="CDD" id="cd01066">
    <property type="entry name" value="APP_MetAP"/>
    <property type="match status" value="1"/>
</dbReference>
<dbReference type="PANTHER" id="PTHR46112">
    <property type="entry name" value="AMINOPEPTIDASE"/>
    <property type="match status" value="1"/>
</dbReference>
<dbReference type="SUPFAM" id="SSF55920">
    <property type="entry name" value="Creatinase/aminopeptidase"/>
    <property type="match status" value="1"/>
</dbReference>
<name>A0A8J2TV11_9MICO</name>
<dbReference type="PANTHER" id="PTHR46112:SF2">
    <property type="entry name" value="XAA-PRO AMINOPEPTIDASE P-RELATED"/>
    <property type="match status" value="1"/>
</dbReference>
<dbReference type="InterPro" id="IPR050659">
    <property type="entry name" value="Peptidase_M24B"/>
</dbReference>